<dbReference type="AlphaFoldDB" id="A0AAE0L2I3"/>
<name>A0AAE0L2I3_9CHLO</name>
<gene>
    <name evidence="1" type="ORF">CYMTET_22208</name>
</gene>
<reference evidence="1 2" key="1">
    <citation type="journal article" date="2015" name="Genome Biol. Evol.">
        <title>Comparative Genomics of a Bacterivorous Green Alga Reveals Evolutionary Causalities and Consequences of Phago-Mixotrophic Mode of Nutrition.</title>
        <authorList>
            <person name="Burns J.A."/>
            <person name="Paasch A."/>
            <person name="Narechania A."/>
            <person name="Kim E."/>
        </authorList>
    </citation>
    <scope>NUCLEOTIDE SEQUENCE [LARGE SCALE GENOMIC DNA]</scope>
    <source>
        <strain evidence="1 2">PLY_AMNH</strain>
    </source>
</reference>
<keyword evidence="2" id="KW-1185">Reference proteome</keyword>
<sequence>MTVPESFSSNELASEPEILPFSWRCAQFIKTCGDGVAEWSDVYKIGDAIKEEEQKVGVLLNFEKYQASLRKKKNCSARLRALESFRASLNKCDYPLWVEWFFKKTLVFGEHLHVSTVLSITDAVESIRVLYDQWKAETLRADAVASTKVFNEGFAESEVGDLRSYGDSFLKNVTMPCWEHSAKLVNSEARVSVNEVNFSESHFRCPAVRKMYSRAPVHIHFRQLRLLNDYLKNFDKRRASFNAVFDMYLKIICAVRSLECTFGMCILDNIRNVKGNRVDFYLGEATSRTRSGLWDCASEMVPPEALRCEMLARAWSVAAIDNHEPKVIRCLAESRKKSIELLSGWIVSGTHL</sequence>
<dbReference type="Proteomes" id="UP001190700">
    <property type="component" value="Unassembled WGS sequence"/>
</dbReference>
<comment type="caution">
    <text evidence="1">The sequence shown here is derived from an EMBL/GenBank/DDBJ whole genome shotgun (WGS) entry which is preliminary data.</text>
</comment>
<protein>
    <submittedName>
        <fullName evidence="1">Uncharacterized protein</fullName>
    </submittedName>
</protein>
<accession>A0AAE0L2I3</accession>
<evidence type="ECO:0000313" key="1">
    <source>
        <dbReference type="EMBL" id="KAK3269345.1"/>
    </source>
</evidence>
<proteinExistence type="predicted"/>
<organism evidence="1 2">
    <name type="scientific">Cymbomonas tetramitiformis</name>
    <dbReference type="NCBI Taxonomy" id="36881"/>
    <lineage>
        <taxon>Eukaryota</taxon>
        <taxon>Viridiplantae</taxon>
        <taxon>Chlorophyta</taxon>
        <taxon>Pyramimonadophyceae</taxon>
        <taxon>Pyramimonadales</taxon>
        <taxon>Pyramimonadaceae</taxon>
        <taxon>Cymbomonas</taxon>
    </lineage>
</organism>
<evidence type="ECO:0000313" key="2">
    <source>
        <dbReference type="Proteomes" id="UP001190700"/>
    </source>
</evidence>
<dbReference type="EMBL" id="LGRX02011037">
    <property type="protein sequence ID" value="KAK3269345.1"/>
    <property type="molecule type" value="Genomic_DNA"/>
</dbReference>